<feature type="domain" description="AB hydrolase-1" evidence="3">
    <location>
        <begin position="23"/>
        <end position="256"/>
    </location>
</feature>
<dbReference type="Gene3D" id="3.40.50.1820">
    <property type="entry name" value="alpha/beta hydrolase"/>
    <property type="match status" value="1"/>
</dbReference>
<keyword evidence="1 4" id="KW-0378">Hydrolase</keyword>
<dbReference type="InterPro" id="IPR000073">
    <property type="entry name" value="AB_hydrolase_1"/>
</dbReference>
<dbReference type="PRINTS" id="PR00412">
    <property type="entry name" value="EPOXHYDRLASE"/>
</dbReference>
<name>A0A4R0ENT7_9GAMM</name>
<evidence type="ECO:0000259" key="3">
    <source>
        <dbReference type="Pfam" id="PF00561"/>
    </source>
</evidence>
<dbReference type="PRINTS" id="PR00111">
    <property type="entry name" value="ABHYDROLASE"/>
</dbReference>
<protein>
    <submittedName>
        <fullName evidence="4">Alpha/beta hydrolase</fullName>
    </submittedName>
</protein>
<dbReference type="GO" id="GO:0016787">
    <property type="term" value="F:hydrolase activity"/>
    <property type="evidence" value="ECO:0007669"/>
    <property type="project" value="UniProtKB-KW"/>
</dbReference>
<dbReference type="EMBL" id="SJOA01000005">
    <property type="protein sequence ID" value="TCB60342.1"/>
    <property type="molecule type" value="Genomic_DNA"/>
</dbReference>
<reference evidence="4 5" key="1">
    <citation type="submission" date="2019-02" db="EMBL/GenBank/DDBJ databases">
        <title>High diversity of culturable Acinetobacter species in natural soil and water ecosystems.</title>
        <authorList>
            <person name="Radolfova-Krizova L."/>
            <person name="Nemec A."/>
        </authorList>
    </citation>
    <scope>NUCLEOTIDE SEQUENCE [LARGE SCALE GENOMIC DNA]</scope>
    <source>
        <strain evidence="4 5">ANC 4281</strain>
    </source>
</reference>
<evidence type="ECO:0000313" key="5">
    <source>
        <dbReference type="Proteomes" id="UP000291380"/>
    </source>
</evidence>
<organism evidence="4 5">
    <name type="scientific">Acinetobacter terrae</name>
    <dbReference type="NCBI Taxonomy" id="2731247"/>
    <lineage>
        <taxon>Bacteria</taxon>
        <taxon>Pseudomonadati</taxon>
        <taxon>Pseudomonadota</taxon>
        <taxon>Gammaproteobacteria</taxon>
        <taxon>Moraxellales</taxon>
        <taxon>Moraxellaceae</taxon>
        <taxon>Acinetobacter</taxon>
        <taxon>Acinetobacter Taxon 24</taxon>
    </lineage>
</organism>
<dbReference type="OrthoDB" id="9779853at2"/>
<sequence length="278" mass="31323">MSQMLTTKDGTSIYYKDWGSGAVVVFSHGWPLSSDAFEDQMLFLAEHGYRVIAFDRRGHGRSSQPWAGHTIDQYAEDLHQLVEHLNLDHFALVGHSTGGAVVTRYTAKYGQQKVTKLALIAAVTPLMIKRDDYPDGVDPEVFDEMRANLLDNRADFYLDFAKKFYGYDKLLNKNSEGVVQNFWRIAMQGSIKAHYDCIEAFSETDLREDLKQITVPTLVLYGTADEIVPPEICSQQAVKLLKHGVEEQIKGAPHGLCTTHKNEVSFALKQFFAEDSLL</sequence>
<proteinExistence type="inferred from homology"/>
<comment type="caution">
    <text evidence="4">The sequence shown here is derived from an EMBL/GenBank/DDBJ whole genome shotgun (WGS) entry which is preliminary data.</text>
</comment>
<dbReference type="InterPro" id="IPR029058">
    <property type="entry name" value="AB_hydrolase_fold"/>
</dbReference>
<accession>A0A4R0ENT7</accession>
<evidence type="ECO:0000313" key="4">
    <source>
        <dbReference type="EMBL" id="TCB60342.1"/>
    </source>
</evidence>
<dbReference type="AlphaFoldDB" id="A0A4R0ENT7"/>
<dbReference type="Proteomes" id="UP000291380">
    <property type="component" value="Unassembled WGS sequence"/>
</dbReference>
<dbReference type="Pfam" id="PF00561">
    <property type="entry name" value="Abhydrolase_1"/>
    <property type="match status" value="1"/>
</dbReference>
<evidence type="ECO:0000256" key="1">
    <source>
        <dbReference type="ARBA" id="ARBA00022801"/>
    </source>
</evidence>
<dbReference type="SUPFAM" id="SSF53474">
    <property type="entry name" value="alpha/beta-Hydrolases"/>
    <property type="match status" value="1"/>
</dbReference>
<dbReference type="PANTHER" id="PTHR43798:SF31">
    <property type="entry name" value="AB HYDROLASE SUPERFAMILY PROTEIN YCLE"/>
    <property type="match status" value="1"/>
</dbReference>
<gene>
    <name evidence="4" type="ORF">E0H85_06105</name>
</gene>
<dbReference type="RefSeq" id="WP_067723648.1">
    <property type="nucleotide sequence ID" value="NZ_JABERI010000022.1"/>
</dbReference>
<dbReference type="InterPro" id="IPR050266">
    <property type="entry name" value="AB_hydrolase_sf"/>
</dbReference>
<dbReference type="GO" id="GO:0016020">
    <property type="term" value="C:membrane"/>
    <property type="evidence" value="ECO:0007669"/>
    <property type="project" value="TreeGrafter"/>
</dbReference>
<dbReference type="FunFam" id="3.40.50.1820:FF:000205">
    <property type="entry name" value="Non-haem bromoperoxidase BPO-A2"/>
    <property type="match status" value="1"/>
</dbReference>
<evidence type="ECO:0000256" key="2">
    <source>
        <dbReference type="ARBA" id="ARBA00038128"/>
    </source>
</evidence>
<dbReference type="PANTHER" id="PTHR43798">
    <property type="entry name" value="MONOACYLGLYCEROL LIPASE"/>
    <property type="match status" value="1"/>
</dbReference>
<comment type="similarity">
    <text evidence="2">Belongs to the AB hydrolase superfamily. Bacterial non-heme haloperoxidase / perhydrolase family.</text>
</comment>
<dbReference type="InterPro" id="IPR000639">
    <property type="entry name" value="Epox_hydrolase-like"/>
</dbReference>